<name>A0ABD2HR83_9BILA</name>
<gene>
    <name evidence="1" type="ORF">niasHT_034296</name>
</gene>
<protein>
    <submittedName>
        <fullName evidence="1">Uncharacterized protein</fullName>
    </submittedName>
</protein>
<keyword evidence="2" id="KW-1185">Reference proteome</keyword>
<comment type="caution">
    <text evidence="1">The sequence shown here is derived from an EMBL/GenBank/DDBJ whole genome shotgun (WGS) entry which is preliminary data.</text>
</comment>
<dbReference type="Proteomes" id="UP001620626">
    <property type="component" value="Unassembled WGS sequence"/>
</dbReference>
<dbReference type="EMBL" id="JBICBT010001397">
    <property type="protein sequence ID" value="KAL3069066.1"/>
    <property type="molecule type" value="Genomic_DNA"/>
</dbReference>
<organism evidence="1 2">
    <name type="scientific">Heterodera trifolii</name>
    <dbReference type="NCBI Taxonomy" id="157864"/>
    <lineage>
        <taxon>Eukaryota</taxon>
        <taxon>Metazoa</taxon>
        <taxon>Ecdysozoa</taxon>
        <taxon>Nematoda</taxon>
        <taxon>Chromadorea</taxon>
        <taxon>Rhabditida</taxon>
        <taxon>Tylenchina</taxon>
        <taxon>Tylenchomorpha</taxon>
        <taxon>Tylenchoidea</taxon>
        <taxon>Heteroderidae</taxon>
        <taxon>Heteroderinae</taxon>
        <taxon>Heterodera</taxon>
    </lineage>
</organism>
<dbReference type="AlphaFoldDB" id="A0ABD2HR83"/>
<reference evidence="1 2" key="1">
    <citation type="submission" date="2024-10" db="EMBL/GenBank/DDBJ databases">
        <authorList>
            <person name="Kim D."/>
        </authorList>
    </citation>
    <scope>NUCLEOTIDE SEQUENCE [LARGE SCALE GENOMIC DNA]</scope>
    <source>
        <strain evidence="1">BH-2024</strain>
    </source>
</reference>
<accession>A0ABD2HR83</accession>
<sequence length="219" mass="25240">MDNEQMKNMEKYGQIGKTLKVKKEKCENGQTEKVNYSTEKQLKKEQQNEEQKEINGRIKVSWLYSERHERSWVRVPTRNDIDISPPVKISKSVLFLNAIPVVGMIGNSGNSRACHGTSRTSICRWKKMAKLTKAQKRHTEASKRKIMKEYARLKAMELSDTKIAQELGVDRKTICYWKAKLAKQLTKTKVPQSAAASSSSSFAGRDDLWVWNWSTKKRT</sequence>
<evidence type="ECO:0000313" key="2">
    <source>
        <dbReference type="Proteomes" id="UP001620626"/>
    </source>
</evidence>
<proteinExistence type="predicted"/>
<evidence type="ECO:0000313" key="1">
    <source>
        <dbReference type="EMBL" id="KAL3069066.1"/>
    </source>
</evidence>